<organism evidence="1 2">
    <name type="scientific">Carex littledalei</name>
    <dbReference type="NCBI Taxonomy" id="544730"/>
    <lineage>
        <taxon>Eukaryota</taxon>
        <taxon>Viridiplantae</taxon>
        <taxon>Streptophyta</taxon>
        <taxon>Embryophyta</taxon>
        <taxon>Tracheophyta</taxon>
        <taxon>Spermatophyta</taxon>
        <taxon>Magnoliopsida</taxon>
        <taxon>Liliopsida</taxon>
        <taxon>Poales</taxon>
        <taxon>Cyperaceae</taxon>
        <taxon>Cyperoideae</taxon>
        <taxon>Cariceae</taxon>
        <taxon>Carex</taxon>
        <taxon>Carex subgen. Euthyceras</taxon>
    </lineage>
</organism>
<reference evidence="1" key="1">
    <citation type="submission" date="2020-01" db="EMBL/GenBank/DDBJ databases">
        <title>Genome sequence of Kobresia littledalei, the first chromosome-level genome in the family Cyperaceae.</title>
        <authorList>
            <person name="Qu G."/>
        </authorList>
    </citation>
    <scope>NUCLEOTIDE SEQUENCE</scope>
    <source>
        <strain evidence="1">C.B.Clarke</strain>
        <tissue evidence="1">Leaf</tissue>
    </source>
</reference>
<protein>
    <submittedName>
        <fullName evidence="1">DENN domain and WD repeat-containing protein SCD1</fullName>
    </submittedName>
</protein>
<gene>
    <name evidence="1" type="ORF">FCM35_KLT14714</name>
</gene>
<comment type="caution">
    <text evidence="1">The sequence shown here is derived from an EMBL/GenBank/DDBJ whole genome shotgun (WGS) entry which is preliminary data.</text>
</comment>
<dbReference type="EMBL" id="SWLB01000027">
    <property type="protein sequence ID" value="KAF3321461.1"/>
    <property type="molecule type" value="Genomic_DNA"/>
</dbReference>
<accession>A0A833V018</accession>
<dbReference type="Proteomes" id="UP000623129">
    <property type="component" value="Unassembled WGS sequence"/>
</dbReference>
<name>A0A833V018_9POAL</name>
<evidence type="ECO:0000313" key="1">
    <source>
        <dbReference type="EMBL" id="KAF3321461.1"/>
    </source>
</evidence>
<keyword evidence="2" id="KW-1185">Reference proteome</keyword>
<proteinExistence type="predicted"/>
<evidence type="ECO:0000313" key="2">
    <source>
        <dbReference type="Proteomes" id="UP000623129"/>
    </source>
</evidence>
<sequence>MQPGGVKNPLSIFPSQLSDPEIITISEPEAASTVSEAINEKTKPTYAEVVANGDSELDKMSAMEREAERLRMVLDIKVKLQMELQLLVKLNNSEVSFLSFLGIMGEIAQTPTN</sequence>
<dbReference type="AlphaFoldDB" id="A0A833V018"/>